<accession>A0A6A6DJI0</accession>
<protein>
    <recommendedName>
        <fullName evidence="6">Mid2 domain-containing protein</fullName>
    </recommendedName>
</protein>
<dbReference type="Proteomes" id="UP000800200">
    <property type="component" value="Unassembled WGS sequence"/>
</dbReference>
<feature type="region of interest" description="Disordered" evidence="1">
    <location>
        <begin position="288"/>
        <end position="307"/>
    </location>
</feature>
<feature type="chain" id="PRO_5025518214" description="Mid2 domain-containing protein" evidence="3">
    <location>
        <begin position="24"/>
        <end position="456"/>
    </location>
</feature>
<feature type="compositionally biased region" description="Polar residues" evidence="1">
    <location>
        <begin position="180"/>
        <end position="194"/>
    </location>
</feature>
<evidence type="ECO:0000256" key="1">
    <source>
        <dbReference type="SAM" id="MobiDB-lite"/>
    </source>
</evidence>
<keyword evidence="2" id="KW-1133">Transmembrane helix</keyword>
<proteinExistence type="predicted"/>
<feature type="compositionally biased region" description="Polar residues" evidence="1">
    <location>
        <begin position="201"/>
        <end position="216"/>
    </location>
</feature>
<reference evidence="4" key="1">
    <citation type="journal article" date="2020" name="Stud. Mycol.">
        <title>101 Dothideomycetes genomes: a test case for predicting lifestyles and emergence of pathogens.</title>
        <authorList>
            <person name="Haridas S."/>
            <person name="Albert R."/>
            <person name="Binder M."/>
            <person name="Bloem J."/>
            <person name="Labutti K."/>
            <person name="Salamov A."/>
            <person name="Andreopoulos B."/>
            <person name="Baker S."/>
            <person name="Barry K."/>
            <person name="Bills G."/>
            <person name="Bluhm B."/>
            <person name="Cannon C."/>
            <person name="Castanera R."/>
            <person name="Culley D."/>
            <person name="Daum C."/>
            <person name="Ezra D."/>
            <person name="Gonzalez J."/>
            <person name="Henrissat B."/>
            <person name="Kuo A."/>
            <person name="Liang C."/>
            <person name="Lipzen A."/>
            <person name="Lutzoni F."/>
            <person name="Magnuson J."/>
            <person name="Mondo S."/>
            <person name="Nolan M."/>
            <person name="Ohm R."/>
            <person name="Pangilinan J."/>
            <person name="Park H.-J."/>
            <person name="Ramirez L."/>
            <person name="Alfaro M."/>
            <person name="Sun H."/>
            <person name="Tritt A."/>
            <person name="Yoshinaga Y."/>
            <person name="Zwiers L.-H."/>
            <person name="Turgeon B."/>
            <person name="Goodwin S."/>
            <person name="Spatafora J."/>
            <person name="Crous P."/>
            <person name="Grigoriev I."/>
        </authorList>
    </citation>
    <scope>NUCLEOTIDE SEQUENCE</scope>
    <source>
        <strain evidence="4">CBS 207.26</strain>
    </source>
</reference>
<keyword evidence="3" id="KW-0732">Signal</keyword>
<dbReference type="OrthoDB" id="5215637at2759"/>
<evidence type="ECO:0000313" key="5">
    <source>
        <dbReference type="Proteomes" id="UP000800200"/>
    </source>
</evidence>
<evidence type="ECO:0000313" key="4">
    <source>
        <dbReference type="EMBL" id="KAF2177716.1"/>
    </source>
</evidence>
<keyword evidence="5" id="KW-1185">Reference proteome</keyword>
<evidence type="ECO:0000256" key="2">
    <source>
        <dbReference type="SAM" id="Phobius"/>
    </source>
</evidence>
<keyword evidence="2" id="KW-0812">Transmembrane</keyword>
<feature type="signal peptide" evidence="3">
    <location>
        <begin position="1"/>
        <end position="23"/>
    </location>
</feature>
<feature type="region of interest" description="Disordered" evidence="1">
    <location>
        <begin position="162"/>
        <end position="217"/>
    </location>
</feature>
<name>A0A6A6DJI0_9PEZI</name>
<dbReference type="AlphaFoldDB" id="A0A6A6DJI0"/>
<keyword evidence="2" id="KW-0472">Membrane</keyword>
<evidence type="ECO:0008006" key="6">
    <source>
        <dbReference type="Google" id="ProtNLM"/>
    </source>
</evidence>
<dbReference type="EMBL" id="ML994685">
    <property type="protein sequence ID" value="KAF2177716.1"/>
    <property type="molecule type" value="Genomic_DNA"/>
</dbReference>
<feature type="transmembrane region" description="Helical" evidence="2">
    <location>
        <begin position="255"/>
        <end position="280"/>
    </location>
</feature>
<evidence type="ECO:0000256" key="3">
    <source>
        <dbReference type="SAM" id="SignalP"/>
    </source>
</evidence>
<gene>
    <name evidence="4" type="ORF">K469DRAFT_355060</name>
</gene>
<sequence>MLRRLPTRWRVVVFVSWIAATQAQKCYYPTGNEAPEKPCSTKEGAACCPHKWQCLDNGLCYYKPDGFYGRYSCTDKSWKSPHCPSNLCTYNMGPEAFGAEAVSQCSGHNNDWCCDGDRVNVECCKRNNRPFFALQDGKAYATIGSGSTPSEAPTLATISGAAKAENTGGGGKSSDPPSSATKESTDSPSSTGDASSIAVGKSSSEPTPVTSLQTSMSSGTAGVSTIIITSVIAPAASSTSSPEESSSSSSSKSKIGVIVGCAVGIPLALALIGIIAWMLYRRRKNNQNPYRPSTPEPFPNSSEFAGGAKLHKPQATTYKSEIEVPELASQAVGPGRPISIIKGHAELDSGAGFAPGTVPHAPHLVGVGGGNGMGHTPQSSWGSAPPGYSPGMNQGHWGNGVSGGGVPAMSGGVPETTSIVTEGGQYIPYRPPQTQSQMQYIPEMAELSAVRTPPAT</sequence>
<organism evidence="4 5">
    <name type="scientific">Zopfia rhizophila CBS 207.26</name>
    <dbReference type="NCBI Taxonomy" id="1314779"/>
    <lineage>
        <taxon>Eukaryota</taxon>
        <taxon>Fungi</taxon>
        <taxon>Dikarya</taxon>
        <taxon>Ascomycota</taxon>
        <taxon>Pezizomycotina</taxon>
        <taxon>Dothideomycetes</taxon>
        <taxon>Dothideomycetes incertae sedis</taxon>
        <taxon>Zopfiaceae</taxon>
        <taxon>Zopfia</taxon>
    </lineage>
</organism>